<dbReference type="PANTHER" id="PTHR15054">
    <property type="entry name" value="HISTIDINE-RICH CALCIUM-BINDING PROTEIN-RELATED"/>
    <property type="match status" value="1"/>
</dbReference>
<proteinExistence type="predicted"/>
<feature type="signal peptide" evidence="2">
    <location>
        <begin position="1"/>
        <end position="18"/>
    </location>
</feature>
<comment type="caution">
    <text evidence="3">The sequence shown here is derived from an EMBL/GenBank/DDBJ whole genome shotgun (WGS) entry which is preliminary data.</text>
</comment>
<organism evidence="3 4">
    <name type="scientific">Acropora cervicornis</name>
    <name type="common">Staghorn coral</name>
    <dbReference type="NCBI Taxonomy" id="6130"/>
    <lineage>
        <taxon>Eukaryota</taxon>
        <taxon>Metazoa</taxon>
        <taxon>Cnidaria</taxon>
        <taxon>Anthozoa</taxon>
        <taxon>Hexacorallia</taxon>
        <taxon>Scleractinia</taxon>
        <taxon>Astrocoeniina</taxon>
        <taxon>Acroporidae</taxon>
        <taxon>Acropora</taxon>
    </lineage>
</organism>
<protein>
    <submittedName>
        <fullName evidence="3">Sarcoplasmic reticulum histidine-rich calcium-binding protein</fullName>
    </submittedName>
</protein>
<evidence type="ECO:0000256" key="2">
    <source>
        <dbReference type="SAM" id="SignalP"/>
    </source>
</evidence>
<dbReference type="AlphaFoldDB" id="A0AAD9PYS4"/>
<dbReference type="Proteomes" id="UP001249851">
    <property type="component" value="Unassembled WGS sequence"/>
</dbReference>
<feature type="chain" id="PRO_5042046405" evidence="2">
    <location>
        <begin position="19"/>
        <end position="154"/>
    </location>
</feature>
<evidence type="ECO:0000256" key="1">
    <source>
        <dbReference type="SAM" id="MobiDB-lite"/>
    </source>
</evidence>
<reference evidence="3" key="2">
    <citation type="journal article" date="2023" name="Science">
        <title>Genomic signatures of disease resistance in endangered staghorn corals.</title>
        <authorList>
            <person name="Vollmer S.V."/>
            <person name="Selwyn J.D."/>
            <person name="Despard B.A."/>
            <person name="Roesel C.L."/>
        </authorList>
    </citation>
    <scope>NUCLEOTIDE SEQUENCE</scope>
    <source>
        <strain evidence="3">K2</strain>
    </source>
</reference>
<keyword evidence="4" id="KW-1185">Reference proteome</keyword>
<sequence length="154" mass="17296">MKILVIVSIYSLVLLSHATQADEKTGEEPLQEPKVTEKSEVVNDATSEGEQKDKEYALGSLCNYCSYCKFCELCDVDCPCEKSKKKPNCHLCKYCKYCSLCSVCDTVCKPGPSLKLATIKCVRAQSSLPAFDKDTKEKVDKDIESARKWIKEYL</sequence>
<keyword evidence="2" id="KW-0732">Signal</keyword>
<name>A0AAD9PYS4_ACRCE</name>
<evidence type="ECO:0000313" key="3">
    <source>
        <dbReference type="EMBL" id="KAK2551565.1"/>
    </source>
</evidence>
<dbReference type="InterPro" id="IPR015666">
    <property type="entry name" value="HRC"/>
</dbReference>
<dbReference type="EMBL" id="JARQWQ010000096">
    <property type="protein sequence ID" value="KAK2551565.1"/>
    <property type="molecule type" value="Genomic_DNA"/>
</dbReference>
<gene>
    <name evidence="3" type="ORF">P5673_027543</name>
</gene>
<feature type="region of interest" description="Disordered" evidence="1">
    <location>
        <begin position="24"/>
        <end position="48"/>
    </location>
</feature>
<evidence type="ECO:0000313" key="4">
    <source>
        <dbReference type="Proteomes" id="UP001249851"/>
    </source>
</evidence>
<accession>A0AAD9PYS4</accession>
<dbReference type="GO" id="GO:0005509">
    <property type="term" value="F:calcium ion binding"/>
    <property type="evidence" value="ECO:0007669"/>
    <property type="project" value="InterPro"/>
</dbReference>
<reference evidence="3" key="1">
    <citation type="journal article" date="2023" name="G3 (Bethesda)">
        <title>Whole genome assembly and annotation of the endangered Caribbean coral Acropora cervicornis.</title>
        <authorList>
            <person name="Selwyn J.D."/>
            <person name="Vollmer S.V."/>
        </authorList>
    </citation>
    <scope>NUCLEOTIDE SEQUENCE</scope>
    <source>
        <strain evidence="3">K2</strain>
    </source>
</reference>
<dbReference type="PANTHER" id="PTHR15054:SF3">
    <property type="entry name" value="SARCOPLASMIC RETICULUM HISTIDINE-RICH CALCIUM-BINDING PROTEIN"/>
    <property type="match status" value="1"/>
</dbReference>